<dbReference type="Pfam" id="PF00233">
    <property type="entry name" value="PDEase_I"/>
    <property type="match status" value="1"/>
</dbReference>
<feature type="binding site" evidence="6">
    <location>
        <begin position="248"/>
        <end position="252"/>
    </location>
    <ligand>
        <name>AMP</name>
        <dbReference type="ChEBI" id="CHEBI:456215"/>
    </ligand>
</feature>
<sequence length="531" mass="61078">MVSTGISQTLTIVIPSLTIQTLTIMIPSIENKYWYYILTIDNFNREWPAEPRFPIHIGISGHVAATGQTLKIPDAYKDKRFDPKVDEETKYKTKSILCMPIKNAQGRVIGVAQLINKLDGSSFNKNDQNLFEAFAIFCGMGIDNTQMYEKVMRAVAKQQVALECLSYHASAPADDAKRLTKMPILTSQEYGLLDYSFIDFNLDDDDTLKASIRMFQDLNLVDKFRINYETLCRWLLSVKKNYRNVTYHNWRHAFNVAQTMFCMLRVGQMDNVLTDCERLALMVGCLCHDLDHRGVNNQFLNRSMSPLAELYSTSTLEHHHFDQCIMILSTKGNDILSSLKPDEYERVIQLLESAILATDLALYFKFRGEFFHLVEDKQADWSKESDRGLLRSMMMTASDVSAITKPWEVQRKVAELIANEFFEQGDLEKIQLKITPMDMMNREKKEELPRMQVGFIDAICMPVYQAIAKVSPKLSPLLDGCAKNRDNWLQEAQSKHVQDQCGRENESKDLCESERKDRKRSNGHDEKMDVS</sequence>
<dbReference type="EC" id="3.1.4.-" evidence="8"/>
<dbReference type="EMBL" id="CAJPWZ010002740">
    <property type="protein sequence ID" value="CAG2244556.1"/>
    <property type="molecule type" value="Genomic_DNA"/>
</dbReference>
<feature type="active site" description="Proton donor" evidence="5">
    <location>
        <position position="248"/>
    </location>
</feature>
<dbReference type="PROSITE" id="PS00126">
    <property type="entry name" value="PDEASE_I_1"/>
    <property type="match status" value="1"/>
</dbReference>
<organism evidence="11 12">
    <name type="scientific">Mytilus edulis</name>
    <name type="common">Blue mussel</name>
    <dbReference type="NCBI Taxonomy" id="6550"/>
    <lineage>
        <taxon>Eukaryota</taxon>
        <taxon>Metazoa</taxon>
        <taxon>Spiralia</taxon>
        <taxon>Lophotrochozoa</taxon>
        <taxon>Mollusca</taxon>
        <taxon>Bivalvia</taxon>
        <taxon>Autobranchia</taxon>
        <taxon>Pteriomorphia</taxon>
        <taxon>Mytilida</taxon>
        <taxon>Mytiloidea</taxon>
        <taxon>Mytilidae</taxon>
        <taxon>Mytilinae</taxon>
        <taxon>Mytilus</taxon>
    </lineage>
</organism>
<dbReference type="InterPro" id="IPR002073">
    <property type="entry name" value="PDEase_catalytic_dom"/>
</dbReference>
<dbReference type="FunFam" id="1.10.1300.10:FF:000003">
    <property type="entry name" value="Phosphodiesterase"/>
    <property type="match status" value="1"/>
</dbReference>
<comment type="caution">
    <text evidence="11">The sequence shown here is derived from an EMBL/GenBank/DDBJ whole genome shotgun (WGS) entry which is preliminary data.</text>
</comment>
<evidence type="ECO:0000259" key="10">
    <source>
        <dbReference type="PROSITE" id="PS51845"/>
    </source>
</evidence>
<evidence type="ECO:0000256" key="4">
    <source>
        <dbReference type="ARBA" id="ARBA00022801"/>
    </source>
</evidence>
<accession>A0A8S3UEC0</accession>
<name>A0A8S3UEC0_MYTED</name>
<dbReference type="SUPFAM" id="SSF55781">
    <property type="entry name" value="GAF domain-like"/>
    <property type="match status" value="1"/>
</dbReference>
<dbReference type="CDD" id="cd00077">
    <property type="entry name" value="HDc"/>
    <property type="match status" value="1"/>
</dbReference>
<gene>
    <name evidence="11" type="ORF">MEDL_56591</name>
</gene>
<feature type="binding site" evidence="6">
    <location>
        <position position="399"/>
    </location>
    <ligand>
        <name>AMP</name>
        <dbReference type="ChEBI" id="CHEBI:456215"/>
    </ligand>
</feature>
<keyword evidence="2" id="KW-0140">cGMP</keyword>
<dbReference type="InterPro" id="IPR003607">
    <property type="entry name" value="HD/PDEase_dom"/>
</dbReference>
<dbReference type="PANTHER" id="PTHR11347">
    <property type="entry name" value="CYCLIC NUCLEOTIDE PHOSPHODIESTERASE"/>
    <property type="match status" value="1"/>
</dbReference>
<dbReference type="InterPro" id="IPR023174">
    <property type="entry name" value="PDEase_CS"/>
</dbReference>
<dbReference type="OrthoDB" id="295473at2759"/>
<dbReference type="PRINTS" id="PR00387">
    <property type="entry name" value="PDIESTERASE1"/>
</dbReference>
<dbReference type="InterPro" id="IPR036971">
    <property type="entry name" value="PDEase_catalytic_dom_sf"/>
</dbReference>
<evidence type="ECO:0000313" key="12">
    <source>
        <dbReference type="Proteomes" id="UP000683360"/>
    </source>
</evidence>
<feature type="region of interest" description="Disordered" evidence="9">
    <location>
        <begin position="493"/>
        <end position="531"/>
    </location>
</feature>
<protein>
    <recommendedName>
        <fullName evidence="8">Phosphodiesterase</fullName>
        <ecNumber evidence="8">3.1.4.-</ecNumber>
    </recommendedName>
</protein>
<evidence type="ECO:0000256" key="2">
    <source>
        <dbReference type="ARBA" id="ARBA00022535"/>
    </source>
</evidence>
<dbReference type="Gene3D" id="3.30.450.40">
    <property type="match status" value="1"/>
</dbReference>
<dbReference type="GO" id="GO:0007165">
    <property type="term" value="P:signal transduction"/>
    <property type="evidence" value="ECO:0007669"/>
    <property type="project" value="InterPro"/>
</dbReference>
<evidence type="ECO:0000256" key="8">
    <source>
        <dbReference type="RuleBase" id="RU363067"/>
    </source>
</evidence>
<evidence type="ECO:0000256" key="5">
    <source>
        <dbReference type="PIRSR" id="PIRSR623088-1"/>
    </source>
</evidence>
<proteinExistence type="inferred from homology"/>
<keyword evidence="12" id="KW-1185">Reference proteome</keyword>
<evidence type="ECO:0000256" key="6">
    <source>
        <dbReference type="PIRSR" id="PIRSR623088-2"/>
    </source>
</evidence>
<feature type="binding site" evidence="7">
    <location>
        <position position="288"/>
    </location>
    <ligand>
        <name>Zn(2+)</name>
        <dbReference type="ChEBI" id="CHEBI:29105"/>
        <label>1</label>
    </ligand>
</feature>
<comment type="similarity">
    <text evidence="1 8">Belongs to the cyclic nucleotide phosphodiesterase family.</text>
</comment>
<feature type="binding site" evidence="6">
    <location>
        <position position="452"/>
    </location>
    <ligand>
        <name>AMP</name>
        <dbReference type="ChEBI" id="CHEBI:456215"/>
    </ligand>
</feature>
<evidence type="ECO:0000313" key="11">
    <source>
        <dbReference type="EMBL" id="CAG2244556.1"/>
    </source>
</evidence>
<reference evidence="11" key="1">
    <citation type="submission" date="2021-03" db="EMBL/GenBank/DDBJ databases">
        <authorList>
            <person name="Bekaert M."/>
        </authorList>
    </citation>
    <scope>NUCLEOTIDE SEQUENCE</scope>
</reference>
<dbReference type="SUPFAM" id="SSF109604">
    <property type="entry name" value="HD-domain/PDEase-like"/>
    <property type="match status" value="1"/>
</dbReference>
<feature type="binding site" evidence="7">
    <location>
        <position position="252"/>
    </location>
    <ligand>
        <name>Zn(2+)</name>
        <dbReference type="ChEBI" id="CHEBI:29105"/>
        <label>1</label>
    </ligand>
</feature>
<feature type="binding site" evidence="7">
    <location>
        <position position="399"/>
    </location>
    <ligand>
        <name>Zn(2+)</name>
        <dbReference type="ChEBI" id="CHEBI:29105"/>
        <label>1</label>
    </ligand>
</feature>
<evidence type="ECO:0000256" key="7">
    <source>
        <dbReference type="PIRSR" id="PIRSR623088-3"/>
    </source>
</evidence>
<feature type="domain" description="PDEase" evidence="10">
    <location>
        <begin position="171"/>
        <end position="495"/>
    </location>
</feature>
<feature type="binding site" evidence="7">
    <location>
        <position position="289"/>
    </location>
    <ligand>
        <name>Zn(2+)</name>
        <dbReference type="ChEBI" id="CHEBI:29105"/>
        <label>2</label>
    </ligand>
</feature>
<feature type="binding site" evidence="7">
    <location>
        <position position="289"/>
    </location>
    <ligand>
        <name>Zn(2+)</name>
        <dbReference type="ChEBI" id="CHEBI:29105"/>
        <label>1</label>
    </ligand>
</feature>
<dbReference type="SMART" id="SM00065">
    <property type="entry name" value="GAF"/>
    <property type="match status" value="1"/>
</dbReference>
<dbReference type="Pfam" id="PF01590">
    <property type="entry name" value="GAF"/>
    <property type="match status" value="1"/>
</dbReference>
<dbReference type="Proteomes" id="UP000683360">
    <property type="component" value="Unassembled WGS sequence"/>
</dbReference>
<dbReference type="SMART" id="SM00471">
    <property type="entry name" value="HDc"/>
    <property type="match status" value="1"/>
</dbReference>
<dbReference type="GO" id="GO:0046872">
    <property type="term" value="F:metal ion binding"/>
    <property type="evidence" value="ECO:0007669"/>
    <property type="project" value="UniProtKB-KW"/>
</dbReference>
<dbReference type="InterPro" id="IPR023088">
    <property type="entry name" value="PDEase"/>
</dbReference>
<evidence type="ECO:0000256" key="9">
    <source>
        <dbReference type="SAM" id="MobiDB-lite"/>
    </source>
</evidence>
<dbReference type="PROSITE" id="PS51845">
    <property type="entry name" value="PDEASE_I_2"/>
    <property type="match status" value="1"/>
</dbReference>
<dbReference type="InterPro" id="IPR029016">
    <property type="entry name" value="GAF-like_dom_sf"/>
</dbReference>
<feature type="binding site" evidence="6">
    <location>
        <position position="289"/>
    </location>
    <ligand>
        <name>AMP</name>
        <dbReference type="ChEBI" id="CHEBI:456215"/>
    </ligand>
</feature>
<keyword evidence="3 7" id="KW-0479">Metal-binding</keyword>
<dbReference type="AlphaFoldDB" id="A0A8S3UEC0"/>
<dbReference type="GO" id="GO:0004114">
    <property type="term" value="F:3',5'-cyclic-nucleotide phosphodiesterase activity"/>
    <property type="evidence" value="ECO:0007669"/>
    <property type="project" value="InterPro"/>
</dbReference>
<evidence type="ECO:0000256" key="1">
    <source>
        <dbReference type="ARBA" id="ARBA00007648"/>
    </source>
</evidence>
<evidence type="ECO:0000256" key="3">
    <source>
        <dbReference type="ARBA" id="ARBA00022723"/>
    </source>
</evidence>
<dbReference type="InterPro" id="IPR003018">
    <property type="entry name" value="GAF"/>
</dbReference>
<keyword evidence="4 8" id="KW-0378">Hydrolase</keyword>
<comment type="cofactor">
    <cofactor evidence="8">
        <name>a divalent metal cation</name>
        <dbReference type="ChEBI" id="CHEBI:60240"/>
    </cofactor>
    <text evidence="8">Binds 2 divalent metal cations per subunit. Site 1 may preferentially bind zinc ions, while site 2 has a preference for magnesium and/or manganese ions.</text>
</comment>
<dbReference type="Gene3D" id="1.10.1300.10">
    <property type="entry name" value="3'5'-cyclic nucleotide phosphodiesterase, catalytic domain"/>
    <property type="match status" value="1"/>
</dbReference>